<reference evidence="10 12" key="2">
    <citation type="submission" date="2024-04" db="EMBL/GenBank/DDBJ databases">
        <title>Three lactobacilli isolated from voided urine samples from females with type 2 diabetes.</title>
        <authorList>
            <person name="Kula A."/>
            <person name="Stegman N."/>
            <person name="Putonti C."/>
        </authorList>
    </citation>
    <scope>NUCLEOTIDE SEQUENCE [LARGE SCALE GENOMIC DNA]</scope>
    <source>
        <strain evidence="10 12">1855</strain>
    </source>
</reference>
<evidence type="ECO:0000256" key="1">
    <source>
        <dbReference type="ARBA" id="ARBA00004651"/>
    </source>
</evidence>
<evidence type="ECO:0000256" key="6">
    <source>
        <dbReference type="ARBA" id="ARBA00023136"/>
    </source>
</evidence>
<evidence type="ECO:0000259" key="8">
    <source>
        <dbReference type="PROSITE" id="PS50850"/>
    </source>
</evidence>
<dbReference type="Proteomes" id="UP001385848">
    <property type="component" value="Unassembled WGS sequence"/>
</dbReference>
<feature type="transmembrane region" description="Helical" evidence="7">
    <location>
        <begin position="130"/>
        <end position="148"/>
    </location>
</feature>
<keyword evidence="3" id="KW-1003">Cell membrane</keyword>
<dbReference type="CDD" id="cd17324">
    <property type="entry name" value="MFS_NepI_like"/>
    <property type="match status" value="1"/>
</dbReference>
<dbReference type="InterPro" id="IPR011701">
    <property type="entry name" value="MFS"/>
</dbReference>
<dbReference type="PANTHER" id="PTHR43124:SF10">
    <property type="entry name" value="PURINE EFFLUX PUMP PBUE"/>
    <property type="match status" value="1"/>
</dbReference>
<feature type="transmembrane region" description="Helical" evidence="7">
    <location>
        <begin position="251"/>
        <end position="269"/>
    </location>
</feature>
<gene>
    <name evidence="10" type="ORF">AAC431_08510</name>
    <name evidence="9" type="ORF">F6H94_07480</name>
</gene>
<dbReference type="GO" id="GO:0005886">
    <property type="term" value="C:plasma membrane"/>
    <property type="evidence" value="ECO:0007669"/>
    <property type="project" value="UniProtKB-SubCell"/>
</dbReference>
<evidence type="ECO:0000313" key="9">
    <source>
        <dbReference type="EMBL" id="KAA9320744.1"/>
    </source>
</evidence>
<dbReference type="Gene3D" id="1.20.1250.20">
    <property type="entry name" value="MFS general substrate transporter like domains"/>
    <property type="match status" value="1"/>
</dbReference>
<dbReference type="PROSITE" id="PS50850">
    <property type="entry name" value="MFS"/>
    <property type="match status" value="1"/>
</dbReference>
<feature type="transmembrane region" description="Helical" evidence="7">
    <location>
        <begin position="71"/>
        <end position="91"/>
    </location>
</feature>
<evidence type="ECO:0000256" key="4">
    <source>
        <dbReference type="ARBA" id="ARBA00022692"/>
    </source>
</evidence>
<feature type="transmembrane region" description="Helical" evidence="7">
    <location>
        <begin position="7"/>
        <end position="28"/>
    </location>
</feature>
<dbReference type="PANTHER" id="PTHR43124">
    <property type="entry name" value="PURINE EFFLUX PUMP PBUE"/>
    <property type="match status" value="1"/>
</dbReference>
<dbReference type="InterPro" id="IPR036259">
    <property type="entry name" value="MFS_trans_sf"/>
</dbReference>
<evidence type="ECO:0000256" key="2">
    <source>
        <dbReference type="ARBA" id="ARBA00022448"/>
    </source>
</evidence>
<dbReference type="SUPFAM" id="SSF103473">
    <property type="entry name" value="MFS general substrate transporter"/>
    <property type="match status" value="1"/>
</dbReference>
<dbReference type="Proteomes" id="UP000327236">
    <property type="component" value="Unassembled WGS sequence"/>
</dbReference>
<dbReference type="PROSITE" id="PS51257">
    <property type="entry name" value="PROKAR_LIPOPROTEIN"/>
    <property type="match status" value="1"/>
</dbReference>
<proteinExistence type="predicted"/>
<name>A0A5N1I785_LACJE</name>
<evidence type="ECO:0000256" key="3">
    <source>
        <dbReference type="ARBA" id="ARBA00022475"/>
    </source>
</evidence>
<organism evidence="9 11">
    <name type="scientific">Lactobacillus jensenii</name>
    <dbReference type="NCBI Taxonomy" id="109790"/>
    <lineage>
        <taxon>Bacteria</taxon>
        <taxon>Bacillati</taxon>
        <taxon>Bacillota</taxon>
        <taxon>Bacilli</taxon>
        <taxon>Lactobacillales</taxon>
        <taxon>Lactobacillaceae</taxon>
        <taxon>Lactobacillus</taxon>
    </lineage>
</organism>
<evidence type="ECO:0000313" key="10">
    <source>
        <dbReference type="EMBL" id="MEL0565949.1"/>
    </source>
</evidence>
<feature type="transmembrane region" description="Helical" evidence="7">
    <location>
        <begin position="372"/>
        <end position="390"/>
    </location>
</feature>
<evidence type="ECO:0000256" key="7">
    <source>
        <dbReference type="SAM" id="Phobius"/>
    </source>
</evidence>
<keyword evidence="5 7" id="KW-1133">Transmembrane helix</keyword>
<evidence type="ECO:0000313" key="11">
    <source>
        <dbReference type="Proteomes" id="UP000327236"/>
    </source>
</evidence>
<accession>A0A5N1I785</accession>
<dbReference type="GO" id="GO:0022857">
    <property type="term" value="F:transmembrane transporter activity"/>
    <property type="evidence" value="ECO:0007669"/>
    <property type="project" value="InterPro"/>
</dbReference>
<sequence>MKYKLQSIMFVLVAFMLGCNEYMVVAVLENISADLKIQISLLGILVTVFAFVYSICTPIISIVFAHVKRHLVLFGLLVVFIIANTLTALAPNFYVLIISRILSGATAGSIISITIIMTNFIAPAEKRAGLISWVYSGAGIANLLGVPVGNKIAEIFSWRYSFAIITILSVIVLLLLISLAPRNTPQITAKNTSKNTESIHNTDKQDFIKDIRVILTCAFIVFACAAQFSYYTYITKLLTKYMKFSPASVSTLLFILGVVAIIGTKLGGFFADHGNMKNMPYLYLFMTPALIIVGLTMHIKILAFVLVALMVIVSNSFGSSVTVYLLDIANNHYPDALDLASSLTPVFSNVGIAIGSLASSLAIPYLTLGHVVFVSAVFAALSLITTVLQLKQKHI</sequence>
<evidence type="ECO:0000313" key="12">
    <source>
        <dbReference type="Proteomes" id="UP001385848"/>
    </source>
</evidence>
<feature type="transmembrane region" description="Helical" evidence="7">
    <location>
        <begin position="346"/>
        <end position="366"/>
    </location>
</feature>
<keyword evidence="12" id="KW-1185">Reference proteome</keyword>
<feature type="transmembrane region" description="Helical" evidence="7">
    <location>
        <begin position="281"/>
        <end position="299"/>
    </location>
</feature>
<dbReference type="InterPro" id="IPR050189">
    <property type="entry name" value="MFS_Efflux_Transporters"/>
</dbReference>
<keyword evidence="2" id="KW-0813">Transport</keyword>
<dbReference type="EMBL" id="VYWW01000040">
    <property type="protein sequence ID" value="KAA9320744.1"/>
    <property type="molecule type" value="Genomic_DNA"/>
</dbReference>
<protein>
    <submittedName>
        <fullName evidence="9">MFS transporter</fullName>
    </submittedName>
</protein>
<comment type="caution">
    <text evidence="9">The sequence shown here is derived from an EMBL/GenBank/DDBJ whole genome shotgun (WGS) entry which is preliminary data.</text>
</comment>
<dbReference type="AlphaFoldDB" id="A0A5N1I785"/>
<comment type="subcellular location">
    <subcellularLocation>
        <location evidence="1">Cell membrane</location>
        <topology evidence="1">Multi-pass membrane protein</topology>
    </subcellularLocation>
</comment>
<keyword evidence="4 7" id="KW-0812">Transmembrane</keyword>
<reference evidence="9 11" key="1">
    <citation type="submission" date="2019-09" db="EMBL/GenBank/DDBJ databases">
        <title>Draft genome sequence assemblies of isolates from the urinary tract.</title>
        <authorList>
            <person name="Mores C.R."/>
            <person name="Putonti C."/>
            <person name="Wolfe A.J."/>
        </authorList>
    </citation>
    <scope>NUCLEOTIDE SEQUENCE [LARGE SCALE GENOMIC DNA]</scope>
    <source>
        <strain evidence="9 11">UMB246</strain>
    </source>
</reference>
<dbReference type="OrthoDB" id="9788453at2"/>
<dbReference type="InterPro" id="IPR020846">
    <property type="entry name" value="MFS_dom"/>
</dbReference>
<dbReference type="KEGG" id="lje:BUE77_02050"/>
<dbReference type="Pfam" id="PF07690">
    <property type="entry name" value="MFS_1"/>
    <property type="match status" value="1"/>
</dbReference>
<feature type="transmembrane region" description="Helical" evidence="7">
    <location>
        <begin position="213"/>
        <end position="231"/>
    </location>
</feature>
<feature type="transmembrane region" description="Helical" evidence="7">
    <location>
        <begin position="160"/>
        <end position="180"/>
    </location>
</feature>
<dbReference type="EMBL" id="JBBVUL010000022">
    <property type="protein sequence ID" value="MEL0565949.1"/>
    <property type="molecule type" value="Genomic_DNA"/>
</dbReference>
<dbReference type="GeneID" id="31742484"/>
<feature type="transmembrane region" description="Helical" evidence="7">
    <location>
        <begin position="305"/>
        <end position="326"/>
    </location>
</feature>
<evidence type="ECO:0000256" key="5">
    <source>
        <dbReference type="ARBA" id="ARBA00022989"/>
    </source>
</evidence>
<feature type="transmembrane region" description="Helical" evidence="7">
    <location>
        <begin position="97"/>
        <end position="118"/>
    </location>
</feature>
<keyword evidence="6 7" id="KW-0472">Membrane</keyword>
<feature type="transmembrane region" description="Helical" evidence="7">
    <location>
        <begin position="40"/>
        <end position="64"/>
    </location>
</feature>
<feature type="domain" description="Major facilitator superfamily (MFS) profile" evidence="8">
    <location>
        <begin position="6"/>
        <end position="394"/>
    </location>
</feature>
<dbReference type="RefSeq" id="WP_006585172.1">
    <property type="nucleotide sequence ID" value="NZ_CATOUV010000001.1"/>
</dbReference>